<proteinExistence type="predicted"/>
<gene>
    <name evidence="3" type="ORF">GCM10007894_07730</name>
</gene>
<keyword evidence="4" id="KW-1185">Reference proteome</keyword>
<organism evidence="3 4">
    <name type="scientific">Paraferrimonas haliotis</name>
    <dbReference type="NCBI Taxonomy" id="2013866"/>
    <lineage>
        <taxon>Bacteria</taxon>
        <taxon>Pseudomonadati</taxon>
        <taxon>Pseudomonadota</taxon>
        <taxon>Gammaproteobacteria</taxon>
        <taxon>Alteromonadales</taxon>
        <taxon>Ferrimonadaceae</taxon>
        <taxon>Paraferrimonas</taxon>
    </lineage>
</organism>
<dbReference type="Proteomes" id="UP001157439">
    <property type="component" value="Unassembled WGS sequence"/>
</dbReference>
<evidence type="ECO:0000313" key="3">
    <source>
        <dbReference type="EMBL" id="GLS82796.1"/>
    </source>
</evidence>
<dbReference type="RefSeq" id="WP_095498792.1">
    <property type="nucleotide sequence ID" value="NZ_BSPO01000002.1"/>
</dbReference>
<sequence length="343" mass="37841">MKEIMLPYVLICWLLFRFGVLAKTPKNYVTTVGIGIFLAYSLFAAHRLYSPVDLTGSTTVKAPHAVLSPTFGQHIDTVYVDHNQVVKKGDVLYTLKDDQVSGAIAEIKAAQNEVQKSIEAKKVEIAQAKRDYKRNANLDDHVSIQDLEASQDDVEIFKAELEVLKAKYDGLLAKEQTQQFELDRLTVTAPFDGMVTHIYIADGSRVGSLHLWKTDAKFVEVRMPDQAYRNLNKGQFSEFYLDAYPGEVFRARVHSIVDATGESQGSIIPTEQAVSTHVQRGAPSLGRTVILELDEQTMAMLPIGATGSAWISADKPYSALGFLDIIGAATVRLASAKSYLNAL</sequence>
<dbReference type="GO" id="GO:1990281">
    <property type="term" value="C:efflux pump complex"/>
    <property type="evidence" value="ECO:0007669"/>
    <property type="project" value="TreeGrafter"/>
</dbReference>
<dbReference type="InterPro" id="IPR058647">
    <property type="entry name" value="BSH_CzcB-like"/>
</dbReference>
<evidence type="ECO:0000259" key="2">
    <source>
        <dbReference type="Pfam" id="PF25973"/>
    </source>
</evidence>
<dbReference type="Gene3D" id="2.40.50.100">
    <property type="match status" value="1"/>
</dbReference>
<dbReference type="PANTHER" id="PTHR30469">
    <property type="entry name" value="MULTIDRUG RESISTANCE PROTEIN MDTA"/>
    <property type="match status" value="1"/>
</dbReference>
<reference evidence="3 4" key="1">
    <citation type="journal article" date="2014" name="Int. J. Syst. Evol. Microbiol.">
        <title>Complete genome sequence of Corynebacterium casei LMG S-19264T (=DSM 44701T), isolated from a smear-ripened cheese.</title>
        <authorList>
            <consortium name="US DOE Joint Genome Institute (JGI-PGF)"/>
            <person name="Walter F."/>
            <person name="Albersmeier A."/>
            <person name="Kalinowski J."/>
            <person name="Ruckert C."/>
        </authorList>
    </citation>
    <scope>NUCLEOTIDE SEQUENCE [LARGE SCALE GENOMIC DNA]</scope>
    <source>
        <strain evidence="3 4">NBRC 112785</strain>
    </source>
</reference>
<feature type="coiled-coil region" evidence="1">
    <location>
        <begin position="111"/>
        <end position="174"/>
    </location>
</feature>
<keyword evidence="1" id="KW-0175">Coiled coil</keyword>
<evidence type="ECO:0000256" key="1">
    <source>
        <dbReference type="SAM" id="Coils"/>
    </source>
</evidence>
<dbReference type="Pfam" id="PF25973">
    <property type="entry name" value="BSH_CzcB"/>
    <property type="match status" value="1"/>
</dbReference>
<dbReference type="AlphaFoldDB" id="A0AA37TWE0"/>
<dbReference type="EMBL" id="BSPO01000002">
    <property type="protein sequence ID" value="GLS82796.1"/>
    <property type="molecule type" value="Genomic_DNA"/>
</dbReference>
<comment type="caution">
    <text evidence="3">The sequence shown here is derived from an EMBL/GenBank/DDBJ whole genome shotgun (WGS) entry which is preliminary data.</text>
</comment>
<protein>
    <submittedName>
        <fullName evidence="3">Multidrug transporter</fullName>
    </submittedName>
</protein>
<dbReference type="SUPFAM" id="SSF111369">
    <property type="entry name" value="HlyD-like secretion proteins"/>
    <property type="match status" value="1"/>
</dbReference>
<dbReference type="Gene3D" id="1.10.287.470">
    <property type="entry name" value="Helix hairpin bin"/>
    <property type="match status" value="1"/>
</dbReference>
<feature type="domain" description="CzcB-like barrel-sandwich hybrid" evidence="2">
    <location>
        <begin position="67"/>
        <end position="207"/>
    </location>
</feature>
<name>A0AA37TWE0_9GAMM</name>
<dbReference type="GO" id="GO:0015562">
    <property type="term" value="F:efflux transmembrane transporter activity"/>
    <property type="evidence" value="ECO:0007669"/>
    <property type="project" value="TreeGrafter"/>
</dbReference>
<evidence type="ECO:0000313" key="4">
    <source>
        <dbReference type="Proteomes" id="UP001157439"/>
    </source>
</evidence>
<accession>A0AA37TWE0</accession>